<keyword evidence="2" id="KW-1185">Reference proteome</keyword>
<feature type="non-terminal residue" evidence="1">
    <location>
        <position position="1"/>
    </location>
</feature>
<accession>A0AAV5TFW0</accession>
<organism evidence="1 2">
    <name type="scientific">Pristionchus entomophagus</name>
    <dbReference type="NCBI Taxonomy" id="358040"/>
    <lineage>
        <taxon>Eukaryota</taxon>
        <taxon>Metazoa</taxon>
        <taxon>Ecdysozoa</taxon>
        <taxon>Nematoda</taxon>
        <taxon>Chromadorea</taxon>
        <taxon>Rhabditida</taxon>
        <taxon>Rhabditina</taxon>
        <taxon>Diplogasteromorpha</taxon>
        <taxon>Diplogasteroidea</taxon>
        <taxon>Neodiplogasteridae</taxon>
        <taxon>Pristionchus</taxon>
    </lineage>
</organism>
<gene>
    <name evidence="1" type="ORF">PENTCL1PPCAC_13486</name>
</gene>
<dbReference type="Proteomes" id="UP001432027">
    <property type="component" value="Unassembled WGS sequence"/>
</dbReference>
<dbReference type="AlphaFoldDB" id="A0AAV5TFW0"/>
<evidence type="ECO:0000313" key="2">
    <source>
        <dbReference type="Proteomes" id="UP001432027"/>
    </source>
</evidence>
<comment type="caution">
    <text evidence="1">The sequence shown here is derived from an EMBL/GenBank/DDBJ whole genome shotgun (WGS) entry which is preliminary data.</text>
</comment>
<sequence>CLSIYLQKEMLAKLVLLLGFFAIAGAVMQFKQSQFLSEYDLKYNEYANISCPGQGCTLYTTRVKYGDIGIYEGESLLKTLAQIYKKTDGFLVGYHIPPGINYRLKTISAMPTGVIFKVYIVSDSAGIGAVTDTDWTRDIDPKGKRIVTILDSWGHDQLIFSAFKGNVAPKIYTTGFDAINTCSPAYTARSVESAKIDKVLVNTMLATIDFGSTDVSNGYHVYSSFHIGWGFSADIGQSFVMMTPGYTGCQGIFPSSEGQGHGGTYKYQTGPGITKVVVNFVDVHMINNLEVNITYTLQEGGAPRSNSTIVNSLDRPSSYSFVGDTLALDIDYSQCNMDEYFLLQIDFDDDTPPTTSYLITTTSSAMSKTIVTSTATLISTTSSSGRASHVFGFILLLILTFSALQYS</sequence>
<name>A0AAV5TFW0_9BILA</name>
<protein>
    <recommendedName>
        <fullName evidence="3">CUB domain-containing protein</fullName>
    </recommendedName>
</protein>
<evidence type="ECO:0008006" key="3">
    <source>
        <dbReference type="Google" id="ProtNLM"/>
    </source>
</evidence>
<proteinExistence type="predicted"/>
<dbReference type="EMBL" id="BTSX01000003">
    <property type="protein sequence ID" value="GMS91311.1"/>
    <property type="molecule type" value="Genomic_DNA"/>
</dbReference>
<evidence type="ECO:0000313" key="1">
    <source>
        <dbReference type="EMBL" id="GMS91311.1"/>
    </source>
</evidence>
<reference evidence="1" key="1">
    <citation type="submission" date="2023-10" db="EMBL/GenBank/DDBJ databases">
        <title>Genome assembly of Pristionchus species.</title>
        <authorList>
            <person name="Yoshida K."/>
            <person name="Sommer R.J."/>
        </authorList>
    </citation>
    <scope>NUCLEOTIDE SEQUENCE</scope>
    <source>
        <strain evidence="1">RS0144</strain>
    </source>
</reference>